<evidence type="ECO:0000313" key="2">
    <source>
        <dbReference type="Proteomes" id="UP000017938"/>
    </source>
</evidence>
<reference evidence="1" key="1">
    <citation type="submission" date="2012-11" db="EMBL/GenBank/DDBJ databases">
        <title>Dependencies among metagenomic species, viruses, plasmids and units of genetic variation.</title>
        <authorList>
            <person name="Nielsen H.B."/>
            <person name="Almeida M."/>
            <person name="Juncker A.S."/>
            <person name="Rasmussen S."/>
            <person name="Li J."/>
            <person name="Sunagawa S."/>
            <person name="Plichta D."/>
            <person name="Gautier L."/>
            <person name="Le Chatelier E."/>
            <person name="Peletier E."/>
            <person name="Bonde I."/>
            <person name="Nielsen T."/>
            <person name="Manichanh C."/>
            <person name="Arumugam M."/>
            <person name="Batto J."/>
            <person name="Santos M.B.Q.D."/>
            <person name="Blom N."/>
            <person name="Borruel N."/>
            <person name="Burgdorf K.S."/>
            <person name="Boumezbeur F."/>
            <person name="Casellas F."/>
            <person name="Dore J."/>
            <person name="Guarner F."/>
            <person name="Hansen T."/>
            <person name="Hildebrand F."/>
            <person name="Kaas R.S."/>
            <person name="Kennedy S."/>
            <person name="Kristiansen K."/>
            <person name="Kultima J.R."/>
            <person name="Leonard P."/>
            <person name="Levenez F."/>
            <person name="Lund O."/>
            <person name="Moumen B."/>
            <person name="Le Paslier D."/>
            <person name="Pons N."/>
            <person name="Pedersen O."/>
            <person name="Prifti E."/>
            <person name="Qin J."/>
            <person name="Raes J."/>
            <person name="Tap J."/>
            <person name="Tims S."/>
            <person name="Ussery D.W."/>
            <person name="Yamada T."/>
            <person name="MetaHit consortium"/>
            <person name="Renault P."/>
            <person name="Sicheritz-Ponten T."/>
            <person name="Bork P."/>
            <person name="Wang J."/>
            <person name="Brunak S."/>
            <person name="Ehrlich S.D."/>
        </authorList>
    </citation>
    <scope>NUCLEOTIDE SEQUENCE [LARGE SCALE GENOMIC DNA]</scope>
</reference>
<dbReference type="Proteomes" id="UP000017938">
    <property type="component" value="Unassembled WGS sequence"/>
</dbReference>
<name>R6U646_9BACT</name>
<dbReference type="InterPro" id="IPR010982">
    <property type="entry name" value="Lambda_DNA-bd_dom_sf"/>
</dbReference>
<dbReference type="STRING" id="1263015.BN580_00464"/>
<comment type="caution">
    <text evidence="1">The sequence shown here is derived from an EMBL/GenBank/DDBJ whole genome shotgun (WGS) entry which is preliminary data.</text>
</comment>
<dbReference type="AlphaFoldDB" id="R6U646"/>
<accession>R6U646</accession>
<gene>
    <name evidence="1" type="ORF">BN580_00464</name>
</gene>
<dbReference type="SUPFAM" id="SSF47413">
    <property type="entry name" value="lambda repressor-like DNA-binding domains"/>
    <property type="match status" value="1"/>
</dbReference>
<dbReference type="GO" id="GO:0003677">
    <property type="term" value="F:DNA binding"/>
    <property type="evidence" value="ECO:0007669"/>
    <property type="project" value="InterPro"/>
</dbReference>
<dbReference type="EMBL" id="CBFW010000438">
    <property type="protein sequence ID" value="CDC77514.1"/>
    <property type="molecule type" value="Genomic_DNA"/>
</dbReference>
<proteinExistence type="predicted"/>
<organism evidence="1 2">
    <name type="scientific">Candidatus Colimorpha enterica</name>
    <dbReference type="NCBI Taxonomy" id="3083063"/>
    <lineage>
        <taxon>Bacteria</taxon>
        <taxon>Pseudomonadati</taxon>
        <taxon>Bacteroidota</taxon>
        <taxon>Bacteroidia</taxon>
        <taxon>Bacteroidales</taxon>
        <taxon>Candidatus Colimorpha</taxon>
    </lineage>
</organism>
<evidence type="ECO:0000313" key="1">
    <source>
        <dbReference type="EMBL" id="CDC77514.1"/>
    </source>
</evidence>
<sequence>MNYTPFGEFFRTLRIKNHEVLSDAAKWLGVTSAYISSVECGKRPIPDEWVSIITNHYSLKESEVEELRQHVDNSKTSVKINLISSTPMARTAALQFQRSFDSMDDDTAKKIMEIIERNKKSNGL</sequence>
<protein>
    <submittedName>
        <fullName evidence="1">Transcriptional regulator xre family bacteriophage lambda repressor c1 like protein</fullName>
    </submittedName>
</protein>